<dbReference type="AlphaFoldDB" id="A0A9N9SQ20"/>
<gene>
    <name evidence="4" type="ORF">DIABBA_LOCUS1121</name>
</gene>
<dbReference type="GO" id="GO:0004252">
    <property type="term" value="F:serine-type endopeptidase activity"/>
    <property type="evidence" value="ECO:0007669"/>
    <property type="project" value="InterPro"/>
</dbReference>
<organism evidence="4 5">
    <name type="scientific">Diabrotica balteata</name>
    <name type="common">Banded cucumber beetle</name>
    <dbReference type="NCBI Taxonomy" id="107213"/>
    <lineage>
        <taxon>Eukaryota</taxon>
        <taxon>Metazoa</taxon>
        <taxon>Ecdysozoa</taxon>
        <taxon>Arthropoda</taxon>
        <taxon>Hexapoda</taxon>
        <taxon>Insecta</taxon>
        <taxon>Pterygota</taxon>
        <taxon>Neoptera</taxon>
        <taxon>Endopterygota</taxon>
        <taxon>Coleoptera</taxon>
        <taxon>Polyphaga</taxon>
        <taxon>Cucujiformia</taxon>
        <taxon>Chrysomeloidea</taxon>
        <taxon>Chrysomelidae</taxon>
        <taxon>Galerucinae</taxon>
        <taxon>Diabroticina</taxon>
        <taxon>Diabroticites</taxon>
        <taxon>Diabrotica</taxon>
    </lineage>
</organism>
<evidence type="ECO:0000313" key="4">
    <source>
        <dbReference type="EMBL" id="CAG9827083.1"/>
    </source>
</evidence>
<evidence type="ECO:0000259" key="3">
    <source>
        <dbReference type="SMART" id="SM00020"/>
    </source>
</evidence>
<name>A0A9N9SQ20_DIABA</name>
<dbReference type="FunFam" id="2.40.10.10:FF:000068">
    <property type="entry name" value="transmembrane protease serine 2"/>
    <property type="match status" value="1"/>
</dbReference>
<dbReference type="InterPro" id="IPR001314">
    <property type="entry name" value="Peptidase_S1A"/>
</dbReference>
<dbReference type="InterPro" id="IPR001254">
    <property type="entry name" value="Trypsin_dom"/>
</dbReference>
<accession>A0A9N9SQ20</accession>
<dbReference type="GO" id="GO:0006508">
    <property type="term" value="P:proteolysis"/>
    <property type="evidence" value="ECO:0007669"/>
    <property type="project" value="InterPro"/>
</dbReference>
<dbReference type="Gene3D" id="2.40.10.10">
    <property type="entry name" value="Trypsin-like serine proteases"/>
    <property type="match status" value="2"/>
</dbReference>
<dbReference type="PANTHER" id="PTHR24250">
    <property type="entry name" value="CHYMOTRYPSIN-RELATED"/>
    <property type="match status" value="1"/>
</dbReference>
<dbReference type="Proteomes" id="UP001153709">
    <property type="component" value="Chromosome 1"/>
</dbReference>
<dbReference type="OrthoDB" id="6683749at2759"/>
<keyword evidence="2" id="KW-0732">Signal</keyword>
<evidence type="ECO:0000313" key="5">
    <source>
        <dbReference type="Proteomes" id="UP001153709"/>
    </source>
</evidence>
<dbReference type="SUPFAM" id="SSF50494">
    <property type="entry name" value="Trypsin-like serine proteases"/>
    <property type="match status" value="1"/>
</dbReference>
<dbReference type="SMART" id="SM00020">
    <property type="entry name" value="Tryp_SPc"/>
    <property type="match status" value="1"/>
</dbReference>
<dbReference type="InterPro" id="IPR009003">
    <property type="entry name" value="Peptidase_S1_PA"/>
</dbReference>
<reference evidence="4" key="1">
    <citation type="submission" date="2022-01" db="EMBL/GenBank/DDBJ databases">
        <authorList>
            <person name="King R."/>
        </authorList>
    </citation>
    <scope>NUCLEOTIDE SEQUENCE</scope>
</reference>
<dbReference type="CDD" id="cd00190">
    <property type="entry name" value="Tryp_SPc"/>
    <property type="match status" value="1"/>
</dbReference>
<keyword evidence="5" id="KW-1185">Reference proteome</keyword>
<feature type="signal peptide" evidence="2">
    <location>
        <begin position="1"/>
        <end position="18"/>
    </location>
</feature>
<feature type="domain" description="Peptidase S1" evidence="3">
    <location>
        <begin position="14"/>
        <end position="250"/>
    </location>
</feature>
<dbReference type="PRINTS" id="PR00722">
    <property type="entry name" value="CHYMOTRYPSIN"/>
</dbReference>
<evidence type="ECO:0000256" key="1">
    <source>
        <dbReference type="ARBA" id="ARBA00023157"/>
    </source>
</evidence>
<dbReference type="EMBL" id="OU898276">
    <property type="protein sequence ID" value="CAG9827083.1"/>
    <property type="molecule type" value="Genomic_DNA"/>
</dbReference>
<proteinExistence type="predicted"/>
<evidence type="ECO:0000256" key="2">
    <source>
        <dbReference type="SAM" id="SignalP"/>
    </source>
</evidence>
<sequence>MYRELFYICLALFGVVNGMYDNGIIANPGQYPFTVSIQTRALGEELHVCTGAIINEQWVITTAQCLYNYPKTIVAGLINVDDETDLNKQIVNIEKTIIYPKFDSDGNAHYDIALIKVIEAFQFNDAVQPAKLPEAGAQRSGNADIVGYSYSLYHNYHQLVYRPALPIIDIERCNEIIKTFEDFMYDQLYADKDSNICVLDRFGNNCNEDLGEPLYQNGTLLGLASFWVMPCFEQGSPDIFTNIAYFVEWINEVIKDNSI</sequence>
<keyword evidence="1" id="KW-1015">Disulfide bond</keyword>
<protein>
    <recommendedName>
        <fullName evidence="3">Peptidase S1 domain-containing protein</fullName>
    </recommendedName>
</protein>
<feature type="chain" id="PRO_5040486348" description="Peptidase S1 domain-containing protein" evidence="2">
    <location>
        <begin position="19"/>
        <end position="259"/>
    </location>
</feature>
<dbReference type="Pfam" id="PF00089">
    <property type="entry name" value="Trypsin"/>
    <property type="match status" value="1"/>
</dbReference>
<dbReference type="InterPro" id="IPR043504">
    <property type="entry name" value="Peptidase_S1_PA_chymotrypsin"/>
</dbReference>
<dbReference type="PANTHER" id="PTHR24250:SF27">
    <property type="entry name" value="ELASTASE 2 LIKE"/>
    <property type="match status" value="1"/>
</dbReference>